<dbReference type="AlphaFoldDB" id="A0A699HW70"/>
<reference evidence="2" key="1">
    <citation type="journal article" date="2019" name="Sci. Rep.">
        <title>Draft genome of Tanacetum cinerariifolium, the natural source of mosquito coil.</title>
        <authorList>
            <person name="Yamashiro T."/>
            <person name="Shiraishi A."/>
            <person name="Satake H."/>
            <person name="Nakayama K."/>
        </authorList>
    </citation>
    <scope>NUCLEOTIDE SEQUENCE</scope>
</reference>
<evidence type="ECO:0000256" key="1">
    <source>
        <dbReference type="SAM" id="MobiDB-lite"/>
    </source>
</evidence>
<accession>A0A699HW70</accession>
<comment type="caution">
    <text evidence="2">The sequence shown here is derived from an EMBL/GenBank/DDBJ whole genome shotgun (WGS) entry which is preliminary data.</text>
</comment>
<evidence type="ECO:0008006" key="3">
    <source>
        <dbReference type="Google" id="ProtNLM"/>
    </source>
</evidence>
<protein>
    <recommendedName>
        <fullName evidence="3">Integrase, catalytic region, zinc finger, CCHC-type, peptidase aspartic, catalytic</fullName>
    </recommendedName>
</protein>
<dbReference type="EMBL" id="BKCJ010189350">
    <property type="protein sequence ID" value="GEY56460.1"/>
    <property type="molecule type" value="Genomic_DNA"/>
</dbReference>
<feature type="non-terminal residue" evidence="2">
    <location>
        <position position="1"/>
    </location>
</feature>
<feature type="region of interest" description="Disordered" evidence="1">
    <location>
        <begin position="277"/>
        <end position="296"/>
    </location>
</feature>
<organism evidence="2">
    <name type="scientific">Tanacetum cinerariifolium</name>
    <name type="common">Dalmatian daisy</name>
    <name type="synonym">Chrysanthemum cinerariifolium</name>
    <dbReference type="NCBI Taxonomy" id="118510"/>
    <lineage>
        <taxon>Eukaryota</taxon>
        <taxon>Viridiplantae</taxon>
        <taxon>Streptophyta</taxon>
        <taxon>Embryophyta</taxon>
        <taxon>Tracheophyta</taxon>
        <taxon>Spermatophyta</taxon>
        <taxon>Magnoliopsida</taxon>
        <taxon>eudicotyledons</taxon>
        <taxon>Gunneridae</taxon>
        <taxon>Pentapetalae</taxon>
        <taxon>asterids</taxon>
        <taxon>campanulids</taxon>
        <taxon>Asterales</taxon>
        <taxon>Asteraceae</taxon>
        <taxon>Asteroideae</taxon>
        <taxon>Anthemideae</taxon>
        <taxon>Anthemidinae</taxon>
        <taxon>Tanacetum</taxon>
    </lineage>
</organism>
<sequence>GYGYIDLGIGNLGYGYWDLGEGLVIRNMVLSYDESKSKRVFERAFMTLFGQDYETFTSTMFLYVDQLQNQLDKDEFQEDKSMAAFWVLNNQFQKFIDWQYFLDYDSEITEKLLLNTLESKLNSLEKLYSYIWHTGQFEPSSDTYLLEKVDSNTTSDLTNMCHGGGEIDRDAEQDQVKSSLLKVEFLKMNDMVEKEVYIELSNRVLQLEKHSTPHYLPKVRKYVFVNPNHVIASGSSRNSSKESYGSNDMDYNYYLEKIKKKIQDKNMNLKPSVMHTTSLQNTTNGRKPKPRSNNLTSRSLHVSKSSYGMSNVQASLFNDKMAYVDNTSGLAPQRKERFSPTPYVPPSKKDYEILFQPLFDEYFNPPPCAVSLVSAAIAAPRAIDPAGSPS</sequence>
<proteinExistence type="predicted"/>
<gene>
    <name evidence="2" type="ORF">Tci_428434</name>
</gene>
<name>A0A699HW70_TANCI</name>
<evidence type="ECO:0000313" key="2">
    <source>
        <dbReference type="EMBL" id="GEY56460.1"/>
    </source>
</evidence>